<reference evidence="1 2" key="1">
    <citation type="submission" date="2022-04" db="EMBL/GenBank/DDBJ databases">
        <title>The arsenic-methylating capacity of Chitinophaga filiformis YT5 during chitin decomposition.</title>
        <authorList>
            <person name="Chen G."/>
            <person name="Liang Y."/>
        </authorList>
    </citation>
    <scope>NUCLEOTIDE SEQUENCE [LARGE SCALE GENOMIC DNA]</scope>
    <source>
        <strain evidence="1 2">YT5</strain>
    </source>
</reference>
<dbReference type="PANTHER" id="PTHR38733">
    <property type="entry name" value="PROTEIN MCRC"/>
    <property type="match status" value="1"/>
</dbReference>
<organism evidence="1 2">
    <name type="scientific">Chitinophaga filiformis</name>
    <name type="common">Myxococcus filiformis</name>
    <name type="synonym">Flexibacter filiformis</name>
    <dbReference type="NCBI Taxonomy" id="104663"/>
    <lineage>
        <taxon>Bacteria</taxon>
        <taxon>Pseudomonadati</taxon>
        <taxon>Bacteroidota</taxon>
        <taxon>Chitinophagia</taxon>
        <taxon>Chitinophagales</taxon>
        <taxon>Chitinophagaceae</taxon>
        <taxon>Chitinophaga</taxon>
    </lineage>
</organism>
<keyword evidence="1" id="KW-0540">Nuclease</keyword>
<dbReference type="EMBL" id="CP095855">
    <property type="protein sequence ID" value="UPK70966.1"/>
    <property type="molecule type" value="Genomic_DNA"/>
</dbReference>
<dbReference type="Pfam" id="PF10117">
    <property type="entry name" value="McrBC"/>
    <property type="match status" value="1"/>
</dbReference>
<dbReference type="RefSeq" id="WP_247813116.1">
    <property type="nucleotide sequence ID" value="NZ_CP095855.1"/>
</dbReference>
<accession>A0ABY4I8F3</accession>
<evidence type="ECO:0000313" key="2">
    <source>
        <dbReference type="Proteomes" id="UP000830198"/>
    </source>
</evidence>
<sequence>MYILFEYGDHISVTDRIGLEIYLHSLWQNHKELWKDQMPEADDLPKREFQPFISFDGVRAKANNFVGFIHYGNELLEIYPKVFRQMLNPNKELMHQHLFYWFSYCKKIKFPFNQSFLNNFDSDYFPELIIYLIANQINEVVNTKPYSAYEEVEEALLMPRGKINFGRYTRNLAFGKSQYIDCDYEPFVYDNKVNRVIKYCVRLLLSKTVVPETQRILNGTINVLDEVEDQVCSITQLNQIKIPTLFVDYEDVMHSCRMIIENQVYSYVEYEMKNWSVLFPMEYIFEDFISGFLKKHFNQEFDIESQKSELYLHQDPQTFNLQHDILLTNRKTKEKIIIDTKYKPRWGLSVSDKKKGVSQSDMYQMISYAYRRGTDKVILLYPNTSDKLAEDYMFTVQKSKENEHIKIKVVDIPFWSSTDHKEVESKLLTKLGSVLLSGF</sequence>
<name>A0ABY4I8F3_CHIFI</name>
<protein>
    <submittedName>
        <fullName evidence="1">Restriction endonuclease</fullName>
    </submittedName>
</protein>
<keyword evidence="1" id="KW-0378">Hydrolase</keyword>
<gene>
    <name evidence="1" type="ORF">MYF79_06590</name>
</gene>
<dbReference type="GO" id="GO:0004519">
    <property type="term" value="F:endonuclease activity"/>
    <property type="evidence" value="ECO:0007669"/>
    <property type="project" value="UniProtKB-KW"/>
</dbReference>
<dbReference type="PANTHER" id="PTHR38733:SF1">
    <property type="entry name" value="TYPE IV METHYL-DIRECTED RESTRICTION ENZYME ECOKMCRBC"/>
    <property type="match status" value="1"/>
</dbReference>
<evidence type="ECO:0000313" key="1">
    <source>
        <dbReference type="EMBL" id="UPK70966.1"/>
    </source>
</evidence>
<dbReference type="InterPro" id="IPR019292">
    <property type="entry name" value="McrC"/>
</dbReference>
<keyword evidence="2" id="KW-1185">Reference proteome</keyword>
<proteinExistence type="predicted"/>
<dbReference type="Proteomes" id="UP000830198">
    <property type="component" value="Chromosome"/>
</dbReference>
<keyword evidence="1" id="KW-0255">Endonuclease</keyword>